<dbReference type="InterPro" id="IPR012394">
    <property type="entry name" value="Aldehyde_DH_NAD(P)"/>
</dbReference>
<proteinExistence type="inferred from homology"/>
<dbReference type="InterPro" id="IPR029510">
    <property type="entry name" value="Ald_DH_CS_GLU"/>
</dbReference>
<protein>
    <recommendedName>
        <fullName evidence="4">Aldehyde dehydrogenase</fullName>
    </recommendedName>
</protein>
<dbReference type="GO" id="GO:0006081">
    <property type="term" value="P:aldehyde metabolic process"/>
    <property type="evidence" value="ECO:0007669"/>
    <property type="project" value="InterPro"/>
</dbReference>
<dbReference type="Proteomes" id="UP000075606">
    <property type="component" value="Unassembled WGS sequence"/>
</dbReference>
<dbReference type="PIRSF" id="PIRSF036492">
    <property type="entry name" value="ALDH"/>
    <property type="match status" value="1"/>
</dbReference>
<dbReference type="GO" id="GO:0004029">
    <property type="term" value="F:aldehyde dehydrogenase (NAD+) activity"/>
    <property type="evidence" value="ECO:0007669"/>
    <property type="project" value="TreeGrafter"/>
</dbReference>
<keyword evidence="2 4" id="KW-0560">Oxidoreductase</keyword>
<evidence type="ECO:0000313" key="10">
    <source>
        <dbReference type="Proteomes" id="UP000075606"/>
    </source>
</evidence>
<reference evidence="9 10" key="1">
    <citation type="submission" date="2016-01" db="EMBL/GenBank/DDBJ databases">
        <title>Genome sequencing of Roseivirga spongicola UST030701-084.</title>
        <authorList>
            <person name="Selvaratnam C."/>
            <person name="Thevarajoo S."/>
            <person name="Goh K.M."/>
            <person name="Ee R."/>
            <person name="Chan K.-G."/>
            <person name="Chong C.S."/>
        </authorList>
    </citation>
    <scope>NUCLEOTIDE SEQUENCE [LARGE SCALE GENOMIC DNA]</scope>
    <source>
        <strain evidence="9 10">UST030701-084</strain>
    </source>
</reference>
<keyword evidence="3" id="KW-0520">NAD</keyword>
<evidence type="ECO:0000256" key="4">
    <source>
        <dbReference type="PIRNR" id="PIRNR036492"/>
    </source>
</evidence>
<name>A0A150XBW0_9BACT</name>
<dbReference type="EMBL" id="LRPC01000012">
    <property type="protein sequence ID" value="KYG76176.1"/>
    <property type="molecule type" value="Genomic_DNA"/>
</dbReference>
<dbReference type="PROSITE" id="PS00687">
    <property type="entry name" value="ALDEHYDE_DEHYDR_GLU"/>
    <property type="match status" value="1"/>
</dbReference>
<feature type="domain" description="Aldehyde dehydrogenase" evidence="8">
    <location>
        <begin position="3"/>
        <end position="431"/>
    </location>
</feature>
<accession>A0A150XBW0</accession>
<dbReference type="Gene3D" id="3.40.605.10">
    <property type="entry name" value="Aldehyde Dehydrogenase, Chain A, domain 1"/>
    <property type="match status" value="1"/>
</dbReference>
<evidence type="ECO:0000256" key="1">
    <source>
        <dbReference type="ARBA" id="ARBA00009986"/>
    </source>
</evidence>
<comment type="similarity">
    <text evidence="1 4 7">Belongs to the aldehyde dehydrogenase family.</text>
</comment>
<dbReference type="FunFam" id="3.40.309.10:FF:000003">
    <property type="entry name" value="Aldehyde dehydrogenase"/>
    <property type="match status" value="1"/>
</dbReference>
<evidence type="ECO:0000256" key="3">
    <source>
        <dbReference type="ARBA" id="ARBA00023027"/>
    </source>
</evidence>
<dbReference type="InterPro" id="IPR016162">
    <property type="entry name" value="Ald_DH_N"/>
</dbReference>
<dbReference type="InterPro" id="IPR016161">
    <property type="entry name" value="Ald_DH/histidinol_DH"/>
</dbReference>
<dbReference type="InterPro" id="IPR015590">
    <property type="entry name" value="Aldehyde_DH_dom"/>
</dbReference>
<dbReference type="SUPFAM" id="SSF53720">
    <property type="entry name" value="ALDH-like"/>
    <property type="match status" value="1"/>
</dbReference>
<dbReference type="PANTHER" id="PTHR43570:SF16">
    <property type="entry name" value="ALDEHYDE DEHYDROGENASE TYPE III, ISOFORM Q"/>
    <property type="match status" value="1"/>
</dbReference>
<evidence type="ECO:0000256" key="5">
    <source>
        <dbReference type="PIRSR" id="PIRSR036492-1"/>
    </source>
</evidence>
<dbReference type="GO" id="GO:0005737">
    <property type="term" value="C:cytoplasm"/>
    <property type="evidence" value="ECO:0007669"/>
    <property type="project" value="TreeGrafter"/>
</dbReference>
<feature type="active site" evidence="5">
    <location>
        <position position="249"/>
    </location>
</feature>
<evidence type="ECO:0000256" key="7">
    <source>
        <dbReference type="RuleBase" id="RU003345"/>
    </source>
</evidence>
<dbReference type="CDD" id="cd07136">
    <property type="entry name" value="ALDH_YwdH-P39616"/>
    <property type="match status" value="1"/>
</dbReference>
<dbReference type="STRING" id="333140.AWW68_09770"/>
<dbReference type="Gene3D" id="3.40.309.10">
    <property type="entry name" value="Aldehyde Dehydrogenase, Chain A, domain 2"/>
    <property type="match status" value="1"/>
</dbReference>
<comment type="caution">
    <text evidence="9">The sequence shown here is derived from an EMBL/GenBank/DDBJ whole genome shotgun (WGS) entry which is preliminary data.</text>
</comment>
<dbReference type="FunFam" id="3.40.605.10:FF:000004">
    <property type="entry name" value="Aldehyde dehydrogenase"/>
    <property type="match status" value="1"/>
</dbReference>
<gene>
    <name evidence="9" type="ORF">AWW68_09770</name>
</gene>
<dbReference type="OrthoDB" id="9762913at2"/>
<feature type="active site" evidence="5 6">
    <location>
        <position position="215"/>
    </location>
</feature>
<dbReference type="AlphaFoldDB" id="A0A150XBW0"/>
<evidence type="ECO:0000256" key="6">
    <source>
        <dbReference type="PROSITE-ProRule" id="PRU10007"/>
    </source>
</evidence>
<sequence length="459" mass="51767">MEATSKELIDRKVSKLQKHYKTGSAKSVDSRISNLKRFKKAILSNESSIYEALYKDLRKSEEETLLTEIGLVIKEIDHHIKYLRKWSKTKRVSTPLYLLPSSSHLKHEPLGVVMIIAPWNYPFQLLMNPLVGAISAGNCVMLKPSEFCIHTNAVMEKIIEEAFDTEHVTMVHGGKEANQELLSHKFDKIFFTGSPRLGKIVMKAASEHLTPVVLELGGKSPCIVDKDANIDIAAKRIAWGKTINLGQTCIAPDYLLVHTDVKEELQNRIIHYWEETFGKTPQESDWLPRMVTQEAFDRVSGYLNQGRVVYGGKTDREDKFISPTLLDNIDISAPIMEDEIFGPILPILSFTDIQEAIDLVNAKEKPLAYYFFGASSKAKQMLNANTSGGACINDTIMHISNHKLPFGGVGNSGMGHYHGKYSFEVFSHQRSIVKSPTWIDLPFRYAPFKHFSIVKKLLT</sequence>
<dbReference type="InterPro" id="IPR016163">
    <property type="entry name" value="Ald_DH_C"/>
</dbReference>
<keyword evidence="10" id="KW-1185">Reference proteome</keyword>
<evidence type="ECO:0000256" key="2">
    <source>
        <dbReference type="ARBA" id="ARBA00023002"/>
    </source>
</evidence>
<dbReference type="PANTHER" id="PTHR43570">
    <property type="entry name" value="ALDEHYDE DEHYDROGENASE"/>
    <property type="match status" value="1"/>
</dbReference>
<organism evidence="9 10">
    <name type="scientific">Roseivirga spongicola</name>
    <dbReference type="NCBI Taxonomy" id="333140"/>
    <lineage>
        <taxon>Bacteria</taxon>
        <taxon>Pseudomonadati</taxon>
        <taxon>Bacteroidota</taxon>
        <taxon>Cytophagia</taxon>
        <taxon>Cytophagales</taxon>
        <taxon>Roseivirgaceae</taxon>
        <taxon>Roseivirga</taxon>
    </lineage>
</organism>
<dbReference type="Pfam" id="PF00171">
    <property type="entry name" value="Aldedh"/>
    <property type="match status" value="1"/>
</dbReference>
<evidence type="ECO:0000259" key="8">
    <source>
        <dbReference type="Pfam" id="PF00171"/>
    </source>
</evidence>
<evidence type="ECO:0000313" key="9">
    <source>
        <dbReference type="EMBL" id="KYG76176.1"/>
    </source>
</evidence>